<dbReference type="PROSITE" id="PS51257">
    <property type="entry name" value="PROKAR_LIPOPROTEIN"/>
    <property type="match status" value="1"/>
</dbReference>
<evidence type="ECO:0000313" key="6">
    <source>
        <dbReference type="EMBL" id="MBD2866495.1"/>
    </source>
</evidence>
<accession>A0A927H348</accession>
<evidence type="ECO:0000256" key="5">
    <source>
        <dbReference type="ARBA" id="ARBA00023288"/>
    </source>
</evidence>
<comment type="caution">
    <text evidence="6">The sequence shown here is derived from an EMBL/GenBank/DDBJ whole genome shotgun (WGS) entry which is preliminary data.</text>
</comment>
<dbReference type="Gene3D" id="3.40.190.10">
    <property type="entry name" value="Periplasmic binding protein-like II"/>
    <property type="match status" value="2"/>
</dbReference>
<gene>
    <name evidence="6" type="ORF">IDH45_31445</name>
</gene>
<dbReference type="SUPFAM" id="SSF53850">
    <property type="entry name" value="Periplasmic binding protein-like II"/>
    <property type="match status" value="1"/>
</dbReference>
<keyword evidence="5" id="KW-0449">Lipoprotein</keyword>
<dbReference type="PANTHER" id="PTHR43649">
    <property type="entry name" value="ARABINOSE-BINDING PROTEIN-RELATED"/>
    <property type="match status" value="1"/>
</dbReference>
<protein>
    <submittedName>
        <fullName evidence="6">Extracellular solute-binding protein</fullName>
    </submittedName>
</protein>
<evidence type="ECO:0000256" key="2">
    <source>
        <dbReference type="ARBA" id="ARBA00022729"/>
    </source>
</evidence>
<reference evidence="6" key="1">
    <citation type="submission" date="2020-09" db="EMBL/GenBank/DDBJ databases">
        <title>A novel bacterium of genus Paenibacillus, isolated from South China Sea.</title>
        <authorList>
            <person name="Huang H."/>
            <person name="Mo K."/>
            <person name="Hu Y."/>
        </authorList>
    </citation>
    <scope>NUCLEOTIDE SEQUENCE</scope>
    <source>
        <strain evidence="6">IB182363</strain>
    </source>
</reference>
<keyword evidence="2" id="KW-0732">Signal</keyword>
<keyword evidence="7" id="KW-1185">Reference proteome</keyword>
<keyword evidence="4" id="KW-0564">Palmitate</keyword>
<name>A0A927H348_9BACL</name>
<evidence type="ECO:0000256" key="3">
    <source>
        <dbReference type="ARBA" id="ARBA00023136"/>
    </source>
</evidence>
<evidence type="ECO:0000313" key="7">
    <source>
        <dbReference type="Proteomes" id="UP000639396"/>
    </source>
</evidence>
<dbReference type="Pfam" id="PF13416">
    <property type="entry name" value="SBP_bac_8"/>
    <property type="match status" value="1"/>
</dbReference>
<evidence type="ECO:0000256" key="1">
    <source>
        <dbReference type="ARBA" id="ARBA00022475"/>
    </source>
</evidence>
<dbReference type="EMBL" id="JACXJA010000060">
    <property type="protein sequence ID" value="MBD2866495.1"/>
    <property type="molecule type" value="Genomic_DNA"/>
</dbReference>
<dbReference type="PANTHER" id="PTHR43649:SF33">
    <property type="entry name" value="POLYGALACTURONAN_RHAMNOGALACTURONAN-BINDING PROTEIN YTCQ"/>
    <property type="match status" value="1"/>
</dbReference>
<dbReference type="InterPro" id="IPR006059">
    <property type="entry name" value="SBP"/>
</dbReference>
<dbReference type="RefSeq" id="WP_190932112.1">
    <property type="nucleotide sequence ID" value="NZ_JACXJA010000060.1"/>
</dbReference>
<keyword evidence="3" id="KW-0472">Membrane</keyword>
<dbReference type="Proteomes" id="UP000639396">
    <property type="component" value="Unassembled WGS sequence"/>
</dbReference>
<keyword evidence="1" id="KW-1003">Cell membrane</keyword>
<proteinExistence type="predicted"/>
<dbReference type="InterPro" id="IPR050490">
    <property type="entry name" value="Bact_solute-bd_prot1"/>
</dbReference>
<sequence length="544" mass="61612">MKTIKIGLAGIYTIVLLGSGCTSSLRPDSIPGESRLDARATGAELASAQEKLVLNWFVHGANSASLPSRDKDFVRQAIERKFNVELNVEHMQMSNDYTNRLNLRLAGSKAPDLFMVDGGVSNKYIMDRVAMDLTELVTPQTMPNYFKYWITETELKRYQVQDMFRRAPVPYPKRAYISYYVRKDWLDKLGLPIPKTYEDMIETMKAFTFKDPDGNGKQDTYGFTTAGSGYSVPIVFPEFYKNGIYGGLMLDDDMFVDGTTDPRIEQVFTDLLETLRLGVIDKDWFLQKSGEDINKAVQGKVGIVISGGAMAAYDHATWSIQYRTKEVLRQAGKPEEAAKVDWQPFHPWADTGVATTTLPGAPFLFSSKTTVEKAKRSIQILDWLASEEGFMLTRFGIEGVHYTRDGKKITIDPVATKRDIADNGYFLAVYGFFSQGDVQTLGLEVFQPDETERDRKIFEKISSYVFKPSIGTNVAPPTGLDISSFRKEMWRYQARVLFEDKSAANWPKYRQELMTTHRGKDIFEAYARQMSEAFGRTIGFRAEP</sequence>
<evidence type="ECO:0000256" key="4">
    <source>
        <dbReference type="ARBA" id="ARBA00023139"/>
    </source>
</evidence>
<dbReference type="AlphaFoldDB" id="A0A927H348"/>
<organism evidence="6 7">
    <name type="scientific">Paenibacillus oceani</name>
    <dbReference type="NCBI Taxonomy" id="2772510"/>
    <lineage>
        <taxon>Bacteria</taxon>
        <taxon>Bacillati</taxon>
        <taxon>Bacillota</taxon>
        <taxon>Bacilli</taxon>
        <taxon>Bacillales</taxon>
        <taxon>Paenibacillaceae</taxon>
        <taxon>Paenibacillus</taxon>
    </lineage>
</organism>